<proteinExistence type="predicted"/>
<protein>
    <submittedName>
        <fullName evidence="1">Uncharacterized protein</fullName>
    </submittedName>
</protein>
<organism evidence="1 2">
    <name type="scientific">candidate division MSBL1 archaeon SCGC-AAA261F19</name>
    <dbReference type="NCBI Taxonomy" id="1698275"/>
    <lineage>
        <taxon>Archaea</taxon>
        <taxon>Methanobacteriati</taxon>
        <taxon>Methanobacteriota</taxon>
        <taxon>candidate division MSBL1</taxon>
    </lineage>
</organism>
<gene>
    <name evidence="1" type="ORF">AKJ45_00245</name>
</gene>
<evidence type="ECO:0000313" key="1">
    <source>
        <dbReference type="EMBL" id="KXB03836.1"/>
    </source>
</evidence>
<keyword evidence="2" id="KW-1185">Reference proteome</keyword>
<accession>A0A133VBK9</accession>
<dbReference type="EMBL" id="LHXZ01000002">
    <property type="protein sequence ID" value="KXB03836.1"/>
    <property type="molecule type" value="Genomic_DNA"/>
</dbReference>
<dbReference type="Proteomes" id="UP000070565">
    <property type="component" value="Unassembled WGS sequence"/>
</dbReference>
<comment type="caution">
    <text evidence="1">The sequence shown here is derived from an EMBL/GenBank/DDBJ whole genome shotgun (WGS) entry which is preliminary data.</text>
</comment>
<evidence type="ECO:0000313" key="2">
    <source>
        <dbReference type="Proteomes" id="UP000070565"/>
    </source>
</evidence>
<dbReference type="AlphaFoldDB" id="A0A133VBK9"/>
<sequence>MPVIVSQNTGAKDLVKGGINGFAYKEAESNREKYNTSMTILLKLKEWKKMRESKPRNIHGADAGVN</sequence>
<reference evidence="1 2" key="1">
    <citation type="journal article" date="2016" name="Sci. Rep.">
        <title>Metabolic traits of an uncultured archaeal lineage -MSBL1- from brine pools of the Red Sea.</title>
        <authorList>
            <person name="Mwirichia R."/>
            <person name="Alam I."/>
            <person name="Rashid M."/>
            <person name="Vinu M."/>
            <person name="Ba-Alawi W."/>
            <person name="Anthony Kamau A."/>
            <person name="Kamanda Ngugi D."/>
            <person name="Goker M."/>
            <person name="Klenk H.P."/>
            <person name="Bajic V."/>
            <person name="Stingl U."/>
        </authorList>
    </citation>
    <scope>NUCLEOTIDE SEQUENCE [LARGE SCALE GENOMIC DNA]</scope>
    <source>
        <strain evidence="1">SCGC-AAA261F19</strain>
    </source>
</reference>
<name>A0A133VBK9_9EURY</name>